<accession>A0AAN8F8X5</accession>
<dbReference type="EMBL" id="WIXE01020042">
    <property type="protein sequence ID" value="KAK5969537.1"/>
    <property type="molecule type" value="Genomic_DNA"/>
</dbReference>
<dbReference type="Proteomes" id="UP001331761">
    <property type="component" value="Unassembled WGS sequence"/>
</dbReference>
<evidence type="ECO:0000313" key="2">
    <source>
        <dbReference type="Proteomes" id="UP001331761"/>
    </source>
</evidence>
<organism evidence="1 2">
    <name type="scientific">Trichostrongylus colubriformis</name>
    <name type="common">Black scour worm</name>
    <dbReference type="NCBI Taxonomy" id="6319"/>
    <lineage>
        <taxon>Eukaryota</taxon>
        <taxon>Metazoa</taxon>
        <taxon>Ecdysozoa</taxon>
        <taxon>Nematoda</taxon>
        <taxon>Chromadorea</taxon>
        <taxon>Rhabditida</taxon>
        <taxon>Rhabditina</taxon>
        <taxon>Rhabditomorpha</taxon>
        <taxon>Strongyloidea</taxon>
        <taxon>Trichostrongylidae</taxon>
        <taxon>Trichostrongylus</taxon>
    </lineage>
</organism>
<sequence>MLRTNPKRIHPQFGLSDKKSHGSNIFIIPKQILHRGTKLDDDCRCITTTVDPISGIKNPSLEPLKTLRKYRLAPEGPMRELFKECPIFGVDAGLITPGYIHVGQTVYVRYKSAYRKSTPYYSP</sequence>
<protein>
    <submittedName>
        <fullName evidence="1">MOSC domain-containing protein</fullName>
    </submittedName>
</protein>
<keyword evidence="2" id="KW-1185">Reference proteome</keyword>
<gene>
    <name evidence="1" type="ORF">GCK32_010595</name>
</gene>
<reference evidence="1 2" key="1">
    <citation type="submission" date="2019-10" db="EMBL/GenBank/DDBJ databases">
        <title>Assembly and Annotation for the nematode Trichostrongylus colubriformis.</title>
        <authorList>
            <person name="Martin J."/>
        </authorList>
    </citation>
    <scope>NUCLEOTIDE SEQUENCE [LARGE SCALE GENOMIC DNA]</scope>
    <source>
        <strain evidence="1">G859</strain>
        <tissue evidence="1">Whole worm</tissue>
    </source>
</reference>
<dbReference type="AlphaFoldDB" id="A0AAN8F8X5"/>
<evidence type="ECO:0000313" key="1">
    <source>
        <dbReference type="EMBL" id="KAK5969537.1"/>
    </source>
</evidence>
<comment type="caution">
    <text evidence="1">The sequence shown here is derived from an EMBL/GenBank/DDBJ whole genome shotgun (WGS) entry which is preliminary data.</text>
</comment>
<name>A0AAN8F8X5_TRICO</name>
<proteinExistence type="predicted"/>